<comment type="caution">
    <text evidence="12">The sequence shown here is derived from an EMBL/GenBank/DDBJ whole genome shotgun (WGS) entry which is preliminary data.</text>
</comment>
<dbReference type="GO" id="GO:0052689">
    <property type="term" value="F:carboxylic ester hydrolase activity"/>
    <property type="evidence" value="ECO:0007669"/>
    <property type="project" value="UniProtKB-KW"/>
</dbReference>
<dbReference type="STRING" id="27349.A0A0L6V8Q7"/>
<dbReference type="Proteomes" id="UP000037035">
    <property type="component" value="Unassembled WGS sequence"/>
</dbReference>
<evidence type="ECO:0000256" key="10">
    <source>
        <dbReference type="SAM" id="MobiDB-lite"/>
    </source>
</evidence>
<name>A0A0L6V8Q7_9BASI</name>
<keyword evidence="6" id="KW-0443">Lipid metabolism</keyword>
<dbReference type="Pfam" id="PF02230">
    <property type="entry name" value="Abhydrolase_2"/>
    <property type="match status" value="1"/>
</dbReference>
<feature type="compositionally biased region" description="Polar residues" evidence="10">
    <location>
        <begin position="1"/>
        <end position="10"/>
    </location>
</feature>
<dbReference type="GO" id="GO:0005737">
    <property type="term" value="C:cytoplasm"/>
    <property type="evidence" value="ECO:0007669"/>
    <property type="project" value="TreeGrafter"/>
</dbReference>
<dbReference type="InterPro" id="IPR003140">
    <property type="entry name" value="PLipase/COase/thioEstase"/>
</dbReference>
<proteinExistence type="inferred from homology"/>
<comment type="catalytic activity">
    <reaction evidence="9">
        <text>S-hexadecanoyl-L-cysteinyl-[protein] + H2O = L-cysteinyl-[protein] + hexadecanoate + H(+)</text>
        <dbReference type="Rhea" id="RHEA:19233"/>
        <dbReference type="Rhea" id="RHEA-COMP:10131"/>
        <dbReference type="Rhea" id="RHEA-COMP:11032"/>
        <dbReference type="ChEBI" id="CHEBI:7896"/>
        <dbReference type="ChEBI" id="CHEBI:15377"/>
        <dbReference type="ChEBI" id="CHEBI:15378"/>
        <dbReference type="ChEBI" id="CHEBI:29950"/>
        <dbReference type="ChEBI" id="CHEBI:74151"/>
        <dbReference type="EC" id="3.1.2.22"/>
    </reaction>
</comment>
<protein>
    <recommendedName>
        <fullName evidence="3">Acyl-protein thioesterase 1</fullName>
        <ecNumber evidence="2">3.1.2.22</ecNumber>
    </recommendedName>
    <alternativeName>
        <fullName evidence="8">Palmitoyl-protein hydrolase</fullName>
    </alternativeName>
</protein>
<dbReference type="EC" id="3.1.2.22" evidence="2"/>
<keyword evidence="5" id="KW-0378">Hydrolase</keyword>
<reference evidence="12 13" key="1">
    <citation type="submission" date="2015-08" db="EMBL/GenBank/DDBJ databases">
        <title>Next Generation Sequencing and Analysis of the Genome of Puccinia sorghi L Schw, the Causal Agent of Maize Common Rust.</title>
        <authorList>
            <person name="Rochi L."/>
            <person name="Burguener G."/>
            <person name="Darino M."/>
            <person name="Turjanski A."/>
            <person name="Kreff E."/>
            <person name="Dieguez M.J."/>
            <person name="Sacco F."/>
        </authorList>
    </citation>
    <scope>NUCLEOTIDE SEQUENCE [LARGE SCALE GENOMIC DNA]</scope>
    <source>
        <strain evidence="12 13">RO10H11247</strain>
    </source>
</reference>
<dbReference type="InterPro" id="IPR029058">
    <property type="entry name" value="AB_hydrolase_fold"/>
</dbReference>
<dbReference type="AlphaFoldDB" id="A0A0L6V8Q7"/>
<dbReference type="GO" id="GO:0008474">
    <property type="term" value="F:palmitoyl-(protein) hydrolase activity"/>
    <property type="evidence" value="ECO:0007669"/>
    <property type="project" value="UniProtKB-EC"/>
</dbReference>
<dbReference type="PANTHER" id="PTHR10655:SF17">
    <property type="entry name" value="LYSOPHOSPHOLIPASE-LIKE PROTEIN 1"/>
    <property type="match status" value="1"/>
</dbReference>
<keyword evidence="4" id="KW-0719">Serine esterase</keyword>
<evidence type="ECO:0000313" key="12">
    <source>
        <dbReference type="EMBL" id="KNZ56897.1"/>
    </source>
</evidence>
<gene>
    <name evidence="12" type="ORF">VP01_2291g3</name>
</gene>
<evidence type="ECO:0000256" key="4">
    <source>
        <dbReference type="ARBA" id="ARBA00022487"/>
    </source>
</evidence>
<accession>A0A0L6V8Q7</accession>
<evidence type="ECO:0000256" key="9">
    <source>
        <dbReference type="ARBA" id="ARBA00047337"/>
    </source>
</evidence>
<comment type="function">
    <text evidence="7">Hydrolyzes fatty acids from S-acylated cysteine residues in proteins with a strong preference for palmitoylated G-alpha proteins over other acyl substrates. Mediates the deacylation of G-alpha proteins such as GPA1 in vivo, but has weak or no activity toward palmitoylated Ras proteins. Has weak lysophospholipase activity in vitro; however such activity may not exist in vivo.</text>
</comment>
<dbReference type="Gene3D" id="3.40.50.1820">
    <property type="entry name" value="alpha/beta hydrolase"/>
    <property type="match status" value="1"/>
</dbReference>
<dbReference type="GO" id="GO:0006631">
    <property type="term" value="P:fatty acid metabolic process"/>
    <property type="evidence" value="ECO:0007669"/>
    <property type="project" value="UniProtKB-KW"/>
</dbReference>
<sequence length="161" mass="17279">MHSPGSTSGKNGRHCIPRRDTSTEATAAPVKRTAAVIFSHGLGDSSAGWSFLADQLDLSSIVCPPCLLLSTISAHWPYEIGSIVTVQVLVYVSNNNHVFIGSQTPQSSLFDILSFEPDATVDEKGFLERVKTIQALVDMQVQAGIPSDRIVVRGFSQGQPP</sequence>
<evidence type="ECO:0000259" key="11">
    <source>
        <dbReference type="Pfam" id="PF02230"/>
    </source>
</evidence>
<organism evidence="12 13">
    <name type="scientific">Puccinia sorghi</name>
    <dbReference type="NCBI Taxonomy" id="27349"/>
    <lineage>
        <taxon>Eukaryota</taxon>
        <taxon>Fungi</taxon>
        <taxon>Dikarya</taxon>
        <taxon>Basidiomycota</taxon>
        <taxon>Pucciniomycotina</taxon>
        <taxon>Pucciniomycetes</taxon>
        <taxon>Pucciniales</taxon>
        <taxon>Pucciniaceae</taxon>
        <taxon>Puccinia</taxon>
    </lineage>
</organism>
<evidence type="ECO:0000256" key="6">
    <source>
        <dbReference type="ARBA" id="ARBA00022832"/>
    </source>
</evidence>
<evidence type="ECO:0000256" key="1">
    <source>
        <dbReference type="ARBA" id="ARBA00006499"/>
    </source>
</evidence>
<dbReference type="VEuPathDB" id="FungiDB:VP01_2291g3"/>
<comment type="similarity">
    <text evidence="1">Belongs to the AB hydrolase superfamily. AB hydrolase 2 family.</text>
</comment>
<evidence type="ECO:0000256" key="3">
    <source>
        <dbReference type="ARBA" id="ARBA00014923"/>
    </source>
</evidence>
<evidence type="ECO:0000256" key="7">
    <source>
        <dbReference type="ARBA" id="ARBA00029392"/>
    </source>
</evidence>
<feature type="domain" description="Phospholipase/carboxylesterase/thioesterase" evidence="11">
    <location>
        <begin position="109"/>
        <end position="158"/>
    </location>
</feature>
<dbReference type="EMBL" id="LAVV01007160">
    <property type="protein sequence ID" value="KNZ56897.1"/>
    <property type="molecule type" value="Genomic_DNA"/>
</dbReference>
<dbReference type="PANTHER" id="PTHR10655">
    <property type="entry name" value="LYSOPHOSPHOLIPASE-RELATED"/>
    <property type="match status" value="1"/>
</dbReference>
<dbReference type="OrthoDB" id="2418081at2759"/>
<feature type="region of interest" description="Disordered" evidence="10">
    <location>
        <begin position="1"/>
        <end position="26"/>
    </location>
</feature>
<keyword evidence="6" id="KW-0276">Fatty acid metabolism</keyword>
<evidence type="ECO:0000256" key="2">
    <source>
        <dbReference type="ARBA" id="ARBA00012423"/>
    </source>
</evidence>
<dbReference type="SUPFAM" id="SSF53474">
    <property type="entry name" value="alpha/beta-Hydrolases"/>
    <property type="match status" value="1"/>
</dbReference>
<dbReference type="InterPro" id="IPR050565">
    <property type="entry name" value="LYPA1-2/EST-like"/>
</dbReference>
<evidence type="ECO:0000256" key="5">
    <source>
        <dbReference type="ARBA" id="ARBA00022801"/>
    </source>
</evidence>
<evidence type="ECO:0000313" key="13">
    <source>
        <dbReference type="Proteomes" id="UP000037035"/>
    </source>
</evidence>
<keyword evidence="13" id="KW-1185">Reference proteome</keyword>
<evidence type="ECO:0000256" key="8">
    <source>
        <dbReference type="ARBA" id="ARBA00031195"/>
    </source>
</evidence>